<gene>
    <name evidence="1" type="ORF">MM415B02022_0004</name>
</gene>
<protein>
    <submittedName>
        <fullName evidence="1">Uncharacterized protein</fullName>
    </submittedName>
</protein>
<name>A0A6M3IGP0_9ZZZZ</name>
<dbReference type="AlphaFoldDB" id="A0A6M3IGP0"/>
<dbReference type="EMBL" id="MT141169">
    <property type="protein sequence ID" value="QJA55622.1"/>
    <property type="molecule type" value="Genomic_DNA"/>
</dbReference>
<organism evidence="1">
    <name type="scientific">viral metagenome</name>
    <dbReference type="NCBI Taxonomy" id="1070528"/>
    <lineage>
        <taxon>unclassified sequences</taxon>
        <taxon>metagenomes</taxon>
        <taxon>organismal metagenomes</taxon>
    </lineage>
</organism>
<evidence type="ECO:0000313" key="1">
    <source>
        <dbReference type="EMBL" id="QJA55622.1"/>
    </source>
</evidence>
<reference evidence="1" key="1">
    <citation type="submission" date="2020-03" db="EMBL/GenBank/DDBJ databases">
        <title>The deep terrestrial virosphere.</title>
        <authorList>
            <person name="Holmfeldt K."/>
            <person name="Nilsson E."/>
            <person name="Simone D."/>
            <person name="Lopez-Fernandez M."/>
            <person name="Wu X."/>
            <person name="de Brujin I."/>
            <person name="Lundin D."/>
            <person name="Andersson A."/>
            <person name="Bertilsson S."/>
            <person name="Dopson M."/>
        </authorList>
    </citation>
    <scope>NUCLEOTIDE SEQUENCE</scope>
    <source>
        <strain evidence="1">MM415B02022</strain>
    </source>
</reference>
<accession>A0A6M3IGP0</accession>
<proteinExistence type="predicted"/>
<sequence length="192" mass="21000">MIFTGKDGEIRISDKGLSGTTHYLTILFSEMDFTGPTSRPRIEDTLIMDRGVFDSNAHYISGNDEPRYAPLPISFSCRMADTTKAKIAMDLISGVTLVGGVTQLYTMKGTTSIDGNTLPAFKDALGKYAYQTEVLWDGTSDLGIRYSETYYPPGQQTITESADGLILSCNAVVYGDVTRIQAFDTRTTTTLV</sequence>